<organism evidence="1 2">
    <name type="scientific">Gryllus longicercus</name>
    <dbReference type="NCBI Taxonomy" id="2509291"/>
    <lineage>
        <taxon>Eukaryota</taxon>
        <taxon>Metazoa</taxon>
        <taxon>Ecdysozoa</taxon>
        <taxon>Arthropoda</taxon>
        <taxon>Hexapoda</taxon>
        <taxon>Insecta</taxon>
        <taxon>Pterygota</taxon>
        <taxon>Neoptera</taxon>
        <taxon>Polyneoptera</taxon>
        <taxon>Orthoptera</taxon>
        <taxon>Ensifera</taxon>
        <taxon>Gryllidea</taxon>
        <taxon>Grylloidea</taxon>
        <taxon>Gryllidae</taxon>
        <taxon>Gryllinae</taxon>
        <taxon>Gryllus</taxon>
    </lineage>
</organism>
<protein>
    <submittedName>
        <fullName evidence="1">Uncharacterized protein</fullName>
    </submittedName>
</protein>
<dbReference type="AlphaFoldDB" id="A0AAN9WLA7"/>
<gene>
    <name evidence="1" type="ORF">R5R35_012081</name>
</gene>
<dbReference type="Proteomes" id="UP001378592">
    <property type="component" value="Unassembled WGS sequence"/>
</dbReference>
<keyword evidence="2" id="KW-1185">Reference proteome</keyword>
<proteinExistence type="predicted"/>
<sequence length="58" mass="6589">MVIVVPICKEVVSAMYIIKNIFLLEINECAGALFSSHLIFNCDRRRPFHASVALHTEQ</sequence>
<dbReference type="EMBL" id="JAZDUA010000027">
    <property type="protein sequence ID" value="KAK7872223.1"/>
    <property type="molecule type" value="Genomic_DNA"/>
</dbReference>
<name>A0AAN9WLA7_9ORTH</name>
<evidence type="ECO:0000313" key="1">
    <source>
        <dbReference type="EMBL" id="KAK7872223.1"/>
    </source>
</evidence>
<reference evidence="1 2" key="1">
    <citation type="submission" date="2024-03" db="EMBL/GenBank/DDBJ databases">
        <title>The genome assembly and annotation of the cricket Gryllus longicercus Weissman &amp; Gray.</title>
        <authorList>
            <person name="Szrajer S."/>
            <person name="Gray D."/>
            <person name="Ylla G."/>
        </authorList>
    </citation>
    <scope>NUCLEOTIDE SEQUENCE [LARGE SCALE GENOMIC DNA]</scope>
    <source>
        <strain evidence="1">DAG 2021-001</strain>
        <tissue evidence="1">Whole body minus gut</tissue>
    </source>
</reference>
<accession>A0AAN9WLA7</accession>
<evidence type="ECO:0000313" key="2">
    <source>
        <dbReference type="Proteomes" id="UP001378592"/>
    </source>
</evidence>
<comment type="caution">
    <text evidence="1">The sequence shown here is derived from an EMBL/GenBank/DDBJ whole genome shotgun (WGS) entry which is preliminary data.</text>
</comment>